<proteinExistence type="predicted"/>
<dbReference type="RefSeq" id="XP_013320398.1">
    <property type="nucleotide sequence ID" value="XM_013464944.1"/>
</dbReference>
<dbReference type="GeneID" id="25321988"/>
<keyword evidence="1" id="KW-0732">Signal</keyword>
<dbReference type="HOGENOM" id="CLU_1310138_0_0_1"/>
<evidence type="ECO:0000313" key="2">
    <source>
        <dbReference type="EMBL" id="KIW59814.1"/>
    </source>
</evidence>
<sequence length="210" mass="22361">MKILGSLLVLAASSAANYVCPAAPSMNDSTALEYGHQIQRLLVQYYHSVPVNVSFFSSLPEGQTTASNGMTLAENTLTNVQGLEKQAALALRAISDEISTIKGASMPNMCDVMLPAVLNASAHLMNAFNIEASLCGAFIGLGDYFQSPTLNSLSARIAAEHGIHASALRSMMQPVGFMPNSTMLTPAFRPDEVLSTGTVRWDGFIRSFAI</sequence>
<organism evidence="2 3">
    <name type="scientific">Exophiala xenobiotica</name>
    <dbReference type="NCBI Taxonomy" id="348802"/>
    <lineage>
        <taxon>Eukaryota</taxon>
        <taxon>Fungi</taxon>
        <taxon>Dikarya</taxon>
        <taxon>Ascomycota</taxon>
        <taxon>Pezizomycotina</taxon>
        <taxon>Eurotiomycetes</taxon>
        <taxon>Chaetothyriomycetidae</taxon>
        <taxon>Chaetothyriales</taxon>
        <taxon>Herpotrichiellaceae</taxon>
        <taxon>Exophiala</taxon>
    </lineage>
</organism>
<dbReference type="EMBL" id="KN847317">
    <property type="protein sequence ID" value="KIW59814.1"/>
    <property type="molecule type" value="Genomic_DNA"/>
</dbReference>
<gene>
    <name evidence="2" type="ORF">PV05_00080</name>
</gene>
<accession>A0A0D2FI30</accession>
<protein>
    <submittedName>
        <fullName evidence="2">Uncharacterized protein</fullName>
    </submittedName>
</protein>
<feature type="signal peptide" evidence="1">
    <location>
        <begin position="1"/>
        <end position="16"/>
    </location>
</feature>
<evidence type="ECO:0000256" key="1">
    <source>
        <dbReference type="SAM" id="SignalP"/>
    </source>
</evidence>
<evidence type="ECO:0000313" key="3">
    <source>
        <dbReference type="Proteomes" id="UP000054342"/>
    </source>
</evidence>
<keyword evidence="3" id="KW-1185">Reference proteome</keyword>
<feature type="chain" id="PRO_5002241911" evidence="1">
    <location>
        <begin position="17"/>
        <end position="210"/>
    </location>
</feature>
<name>A0A0D2FI30_9EURO</name>
<dbReference type="Proteomes" id="UP000054342">
    <property type="component" value="Unassembled WGS sequence"/>
</dbReference>
<reference evidence="2 3" key="1">
    <citation type="submission" date="2015-01" db="EMBL/GenBank/DDBJ databases">
        <title>The Genome Sequence of Exophiala xenobiotica CBS118157.</title>
        <authorList>
            <consortium name="The Broad Institute Genomics Platform"/>
            <person name="Cuomo C."/>
            <person name="de Hoog S."/>
            <person name="Gorbushina A."/>
            <person name="Stielow B."/>
            <person name="Teixiera M."/>
            <person name="Abouelleil A."/>
            <person name="Chapman S.B."/>
            <person name="Priest M."/>
            <person name="Young S.K."/>
            <person name="Wortman J."/>
            <person name="Nusbaum C."/>
            <person name="Birren B."/>
        </authorList>
    </citation>
    <scope>NUCLEOTIDE SEQUENCE [LARGE SCALE GENOMIC DNA]</scope>
    <source>
        <strain evidence="2 3">CBS 118157</strain>
    </source>
</reference>
<dbReference type="AlphaFoldDB" id="A0A0D2FI30"/>
<dbReference type="OrthoDB" id="4363568at2759"/>